<dbReference type="SUPFAM" id="SSF53335">
    <property type="entry name" value="S-adenosyl-L-methionine-dependent methyltransferases"/>
    <property type="match status" value="1"/>
</dbReference>
<feature type="region of interest" description="Disordered" evidence="3">
    <location>
        <begin position="659"/>
        <end position="706"/>
    </location>
</feature>
<dbReference type="AlphaFoldDB" id="K2MUF6"/>
<protein>
    <submittedName>
        <fullName evidence="6">Methyltransferase, putative</fullName>
    </submittedName>
</protein>
<feature type="compositionally biased region" description="Low complexity" evidence="3">
    <location>
        <begin position="664"/>
        <end position="674"/>
    </location>
</feature>
<evidence type="ECO:0000256" key="4">
    <source>
        <dbReference type="SAM" id="Phobius"/>
    </source>
</evidence>
<dbReference type="Proteomes" id="UP000007350">
    <property type="component" value="Unassembled WGS sequence"/>
</dbReference>
<keyword evidence="1 6" id="KW-0489">Methyltransferase</keyword>
<feature type="compositionally biased region" description="Basic and acidic residues" evidence="3">
    <location>
        <begin position="631"/>
        <end position="641"/>
    </location>
</feature>
<reference evidence="6 7" key="1">
    <citation type="journal article" date="2012" name="BMC Genomics">
        <title>Comparative genomic analysis of human infective Trypanosoma cruzi lineages with the bat-restricted subspecies T. cruzi marinkellei.</title>
        <authorList>
            <person name="Franzen O."/>
            <person name="Talavera-Lopez C."/>
            <person name="Ochaya S."/>
            <person name="Butler C.E."/>
            <person name="Messenger L.A."/>
            <person name="Lewis M.D."/>
            <person name="Llewellyn M.S."/>
            <person name="Marinkelle C.J."/>
            <person name="Tyler K.M."/>
            <person name="Miles M.A."/>
            <person name="Andersson B."/>
        </authorList>
    </citation>
    <scope>NUCLEOTIDE SEQUENCE [LARGE SCALE GENOMIC DNA]</scope>
    <source>
        <strain evidence="6 7">B7</strain>
    </source>
</reference>
<feature type="compositionally biased region" description="Basic and acidic residues" evidence="3">
    <location>
        <begin position="29"/>
        <end position="39"/>
    </location>
</feature>
<dbReference type="InterPro" id="IPR002052">
    <property type="entry name" value="DNA_methylase_N6_adenine_CS"/>
</dbReference>
<dbReference type="PROSITE" id="PS00092">
    <property type="entry name" value="N6_MTASE"/>
    <property type="match status" value="1"/>
</dbReference>
<evidence type="ECO:0000259" key="5">
    <source>
        <dbReference type="Pfam" id="PF01170"/>
    </source>
</evidence>
<evidence type="ECO:0000313" key="7">
    <source>
        <dbReference type="Proteomes" id="UP000007350"/>
    </source>
</evidence>
<feature type="region of interest" description="Disordered" evidence="3">
    <location>
        <begin position="29"/>
        <end position="66"/>
    </location>
</feature>
<dbReference type="GO" id="GO:0043527">
    <property type="term" value="C:tRNA methyltransferase complex"/>
    <property type="evidence" value="ECO:0007669"/>
    <property type="project" value="UniProtKB-ARBA"/>
</dbReference>
<comment type="caution">
    <text evidence="6">The sequence shown here is derived from an EMBL/GenBank/DDBJ whole genome shotgun (WGS) entry which is preliminary data.</text>
</comment>
<feature type="transmembrane region" description="Helical" evidence="4">
    <location>
        <begin position="76"/>
        <end position="96"/>
    </location>
</feature>
<keyword evidence="4" id="KW-0472">Membrane</keyword>
<keyword evidence="7" id="KW-1185">Reference proteome</keyword>
<dbReference type="EMBL" id="AHKC01003646">
    <property type="protein sequence ID" value="EKF38908.1"/>
    <property type="molecule type" value="Genomic_DNA"/>
</dbReference>
<evidence type="ECO:0000313" key="6">
    <source>
        <dbReference type="EMBL" id="EKF38908.1"/>
    </source>
</evidence>
<dbReference type="Gene3D" id="3.40.50.150">
    <property type="entry name" value="Vaccinia Virus protein VP39"/>
    <property type="match status" value="1"/>
</dbReference>
<dbReference type="OrthoDB" id="333024at2759"/>
<dbReference type="GO" id="GO:0003676">
    <property type="term" value="F:nucleic acid binding"/>
    <property type="evidence" value="ECO:0007669"/>
    <property type="project" value="InterPro"/>
</dbReference>
<dbReference type="InterPro" id="IPR000241">
    <property type="entry name" value="RlmKL-like_Mtase"/>
</dbReference>
<feature type="transmembrane region" description="Helical" evidence="4">
    <location>
        <begin position="6"/>
        <end position="23"/>
    </location>
</feature>
<dbReference type="GO" id="GO:0005737">
    <property type="term" value="C:cytoplasm"/>
    <property type="evidence" value="ECO:0007669"/>
    <property type="project" value="TreeGrafter"/>
</dbReference>
<organism evidence="6 7">
    <name type="scientific">Trypanosoma cruzi marinkellei</name>
    <dbReference type="NCBI Taxonomy" id="85056"/>
    <lineage>
        <taxon>Eukaryota</taxon>
        <taxon>Discoba</taxon>
        <taxon>Euglenozoa</taxon>
        <taxon>Kinetoplastea</taxon>
        <taxon>Metakinetoplastina</taxon>
        <taxon>Trypanosomatida</taxon>
        <taxon>Trypanosomatidae</taxon>
        <taxon>Trypanosoma</taxon>
        <taxon>Schizotrypanum</taxon>
    </lineage>
</organism>
<dbReference type="Pfam" id="PF01170">
    <property type="entry name" value="UPF0020"/>
    <property type="match status" value="1"/>
</dbReference>
<dbReference type="GO" id="GO:0008168">
    <property type="term" value="F:methyltransferase activity"/>
    <property type="evidence" value="ECO:0007669"/>
    <property type="project" value="UniProtKB-KW"/>
</dbReference>
<feature type="domain" description="Ribosomal RNA large subunit methyltransferase K/L-like methyltransferase" evidence="5">
    <location>
        <begin position="305"/>
        <end position="403"/>
    </location>
</feature>
<evidence type="ECO:0000256" key="1">
    <source>
        <dbReference type="ARBA" id="ARBA00022603"/>
    </source>
</evidence>
<keyword evidence="2 6" id="KW-0808">Transferase</keyword>
<feature type="region of interest" description="Disordered" evidence="3">
    <location>
        <begin position="622"/>
        <end position="647"/>
    </location>
</feature>
<feature type="compositionally biased region" description="Basic residues" evidence="3">
    <location>
        <begin position="47"/>
        <end position="57"/>
    </location>
</feature>
<proteinExistence type="predicted"/>
<feature type="compositionally biased region" description="Basic and acidic residues" evidence="3">
    <location>
        <begin position="677"/>
        <end position="686"/>
    </location>
</feature>
<dbReference type="PRINTS" id="PR00507">
    <property type="entry name" value="N12N6MTFRASE"/>
</dbReference>
<dbReference type="GO" id="GO:0032259">
    <property type="term" value="P:methylation"/>
    <property type="evidence" value="ECO:0007669"/>
    <property type="project" value="UniProtKB-KW"/>
</dbReference>
<keyword evidence="4" id="KW-0812">Transmembrane</keyword>
<sequence length="706" mass="78797">MTATDASLVFFLIFFFSFKGFILQPRQKEDTHTERGRETESEEEGARRRRRRRRRQKGEKQEQAQTHCTEGKANKFFVFVCLFEWVGVMLFFGWFACNSSLAAFCVEELRAAAATLEVDICVQECLPWLRADSSQTAFCVFDAASVAVARQIAGRCVLLRAVHLLIAAAASVEDLLACVAGASDGGSGEAKWLRGMTWPDDNNLRPADCTVQVETIGRHYTLEEKMALATRVSVALRILPDASCPRATAQRPHRLFVVVEHAIENAPAGAPASWLPCGRVLRVFCGALVSESNRQRLLATYDLKRRPYIGTTSMPPEPAFVMVHLAHVRRGKYVLDPFCGTGSILIAAAHYGAITLGADADARVMRGGSLRCKTSKQQQQQREVAMRSYTQDILERAGITAAEAEAPSMWTNFKLYGLTPPDRVRLNFANWHAALRPCNMHGSTKGPTDRDDRGFLDAIVTDPPYGIREPRKKATRLTGEKAEMEEGTDIPACYPVSSIVLDLMLFAAESLVLGGRLVFWYPTTTTTMTQSTEDELPTHPSLRLVCDIPQRVSLKIVRHLIVMEKTRPLPSPPPSRASCAATRQAPDLRALMDATDLPDNADYMHYRSKLLRKRDSTRRYFATTFSSPSTHGDDRPGEVKGERRKLSRAERQDLIVANRERNLQQKQQKQKQQQLTWKEENHHSDNEGEGGEGGGIRVNDGDGMLM</sequence>
<gene>
    <name evidence="6" type="ORF">MOQ_000877</name>
</gene>
<dbReference type="PANTHER" id="PTHR13370:SF3">
    <property type="entry name" value="TRNA (GUANINE(10)-N2)-METHYLTRANSFERASE HOMOLOG"/>
    <property type="match status" value="1"/>
</dbReference>
<dbReference type="PANTHER" id="PTHR13370">
    <property type="entry name" value="RNA METHYLASE-RELATED"/>
    <property type="match status" value="1"/>
</dbReference>
<keyword evidence="4" id="KW-1133">Transmembrane helix</keyword>
<evidence type="ECO:0000256" key="2">
    <source>
        <dbReference type="ARBA" id="ARBA00022679"/>
    </source>
</evidence>
<evidence type="ECO:0000256" key="3">
    <source>
        <dbReference type="SAM" id="MobiDB-lite"/>
    </source>
</evidence>
<dbReference type="InterPro" id="IPR029063">
    <property type="entry name" value="SAM-dependent_MTases_sf"/>
</dbReference>
<name>K2MUF6_TRYCR</name>
<accession>K2MUF6</accession>